<accession>A0ABV6BLN2</accession>
<comment type="caution">
    <text evidence="1">The sequence shown here is derived from an EMBL/GenBank/DDBJ whole genome shotgun (WGS) entry which is preliminary data.</text>
</comment>
<proteinExistence type="predicted"/>
<reference evidence="1 2" key="1">
    <citation type="submission" date="2024-09" db="EMBL/GenBank/DDBJ databases">
        <authorList>
            <person name="Sun Q."/>
            <person name="Mori K."/>
        </authorList>
    </citation>
    <scope>NUCLEOTIDE SEQUENCE [LARGE SCALE GENOMIC DNA]</scope>
    <source>
        <strain evidence="1 2">CGMCC 1.12926</strain>
    </source>
</reference>
<keyword evidence="2" id="KW-1185">Reference proteome</keyword>
<dbReference type="Proteomes" id="UP001589734">
    <property type="component" value="Unassembled WGS sequence"/>
</dbReference>
<dbReference type="EMBL" id="JBHLYW010000005">
    <property type="protein sequence ID" value="MFC0076353.1"/>
    <property type="molecule type" value="Genomic_DNA"/>
</dbReference>
<evidence type="ECO:0008006" key="3">
    <source>
        <dbReference type="Google" id="ProtNLM"/>
    </source>
</evidence>
<dbReference type="RefSeq" id="WP_379684074.1">
    <property type="nucleotide sequence ID" value="NZ_JBHLYW010000005.1"/>
</dbReference>
<sequence length="129" mass="15002">MKYTKIGILATLLSVFTYLVYCNIINSPEEWQTKKQCKECDELEDGKLQNLKGTVEISKDSIMVFTEIKSQKKYTLIPCDKNCENKMHTWFQKIGIVDFSNNVPLHFEIEGKTNENKQELIYLSSLLIN</sequence>
<gene>
    <name evidence="1" type="ORF">ACFFLS_04840</name>
</gene>
<organism evidence="1 2">
    <name type="scientific">Flavobacterium procerum</name>
    <dbReference type="NCBI Taxonomy" id="1455569"/>
    <lineage>
        <taxon>Bacteria</taxon>
        <taxon>Pseudomonadati</taxon>
        <taxon>Bacteroidota</taxon>
        <taxon>Flavobacteriia</taxon>
        <taxon>Flavobacteriales</taxon>
        <taxon>Flavobacteriaceae</taxon>
        <taxon>Flavobacterium</taxon>
    </lineage>
</organism>
<evidence type="ECO:0000313" key="2">
    <source>
        <dbReference type="Proteomes" id="UP001589734"/>
    </source>
</evidence>
<name>A0ABV6BLN2_9FLAO</name>
<evidence type="ECO:0000313" key="1">
    <source>
        <dbReference type="EMBL" id="MFC0076353.1"/>
    </source>
</evidence>
<protein>
    <recommendedName>
        <fullName evidence="3">Lipoprotein</fullName>
    </recommendedName>
</protein>